<keyword evidence="1" id="KW-0175">Coiled coil</keyword>
<proteinExistence type="predicted"/>
<keyword evidence="4" id="KW-1185">Reference proteome</keyword>
<feature type="region of interest" description="Disordered" evidence="2">
    <location>
        <begin position="841"/>
        <end position="895"/>
    </location>
</feature>
<evidence type="ECO:0000256" key="2">
    <source>
        <dbReference type="SAM" id="MobiDB-lite"/>
    </source>
</evidence>
<feature type="coiled-coil region" evidence="1">
    <location>
        <begin position="419"/>
        <end position="571"/>
    </location>
</feature>
<feature type="compositionally biased region" description="Low complexity" evidence="2">
    <location>
        <begin position="1168"/>
        <end position="1182"/>
    </location>
</feature>
<accession>A0A9P4NHG9</accession>
<gene>
    <name evidence="3" type="ORF">EJ08DRAFT_701831</name>
</gene>
<feature type="region of interest" description="Disordered" evidence="2">
    <location>
        <begin position="1140"/>
        <end position="1198"/>
    </location>
</feature>
<name>A0A9P4NHG9_9PEZI</name>
<evidence type="ECO:0000313" key="3">
    <source>
        <dbReference type="EMBL" id="KAF2422093.1"/>
    </source>
</evidence>
<feature type="region of interest" description="Disordered" evidence="2">
    <location>
        <begin position="115"/>
        <end position="136"/>
    </location>
</feature>
<protein>
    <submittedName>
        <fullName evidence="3">Uncharacterized protein</fullName>
    </submittedName>
</protein>
<dbReference type="EMBL" id="MU007094">
    <property type="protein sequence ID" value="KAF2422093.1"/>
    <property type="molecule type" value="Genomic_DNA"/>
</dbReference>
<evidence type="ECO:0000313" key="4">
    <source>
        <dbReference type="Proteomes" id="UP000800235"/>
    </source>
</evidence>
<feature type="region of interest" description="Disordered" evidence="2">
    <location>
        <begin position="701"/>
        <end position="721"/>
    </location>
</feature>
<dbReference type="Proteomes" id="UP000800235">
    <property type="component" value="Unassembled WGS sequence"/>
</dbReference>
<organism evidence="3 4">
    <name type="scientific">Tothia fuscella</name>
    <dbReference type="NCBI Taxonomy" id="1048955"/>
    <lineage>
        <taxon>Eukaryota</taxon>
        <taxon>Fungi</taxon>
        <taxon>Dikarya</taxon>
        <taxon>Ascomycota</taxon>
        <taxon>Pezizomycotina</taxon>
        <taxon>Dothideomycetes</taxon>
        <taxon>Pleosporomycetidae</taxon>
        <taxon>Venturiales</taxon>
        <taxon>Cylindrosympodiaceae</taxon>
        <taxon>Tothia</taxon>
    </lineage>
</organism>
<reference evidence="3" key="1">
    <citation type="journal article" date="2020" name="Stud. Mycol.">
        <title>101 Dothideomycetes genomes: a test case for predicting lifestyles and emergence of pathogens.</title>
        <authorList>
            <person name="Haridas S."/>
            <person name="Albert R."/>
            <person name="Binder M."/>
            <person name="Bloem J."/>
            <person name="Labutti K."/>
            <person name="Salamov A."/>
            <person name="Andreopoulos B."/>
            <person name="Baker S."/>
            <person name="Barry K."/>
            <person name="Bills G."/>
            <person name="Bluhm B."/>
            <person name="Cannon C."/>
            <person name="Castanera R."/>
            <person name="Culley D."/>
            <person name="Daum C."/>
            <person name="Ezra D."/>
            <person name="Gonzalez J."/>
            <person name="Henrissat B."/>
            <person name="Kuo A."/>
            <person name="Liang C."/>
            <person name="Lipzen A."/>
            <person name="Lutzoni F."/>
            <person name="Magnuson J."/>
            <person name="Mondo S."/>
            <person name="Nolan M."/>
            <person name="Ohm R."/>
            <person name="Pangilinan J."/>
            <person name="Park H.-J."/>
            <person name="Ramirez L."/>
            <person name="Alfaro M."/>
            <person name="Sun H."/>
            <person name="Tritt A."/>
            <person name="Yoshinaga Y."/>
            <person name="Zwiers L.-H."/>
            <person name="Turgeon B."/>
            <person name="Goodwin S."/>
            <person name="Spatafora J."/>
            <person name="Crous P."/>
            <person name="Grigoriev I."/>
        </authorList>
    </citation>
    <scope>NUCLEOTIDE SEQUENCE</scope>
    <source>
        <strain evidence="3">CBS 130266</strain>
    </source>
</reference>
<evidence type="ECO:0000256" key="1">
    <source>
        <dbReference type="SAM" id="Coils"/>
    </source>
</evidence>
<sequence length="1198" mass="131362">MLSSLEKFIEEIFVMLFIVSAITFYRWHCMREEGCAAIAAPCNPAVEQTKEKDTSNLGDDYSHSNTNEVDLDAPASLPMTIPQFQTNSANEDGNRLEFANIDVIIAEVKEEAHRADSTYSSESHSSPSSSVSGSSLRQENVNDIPTFVLNIPPIDDLRADPSAIITTTYSELSSYIESMEIADVAQLKSHREAFEAEKAAFEEEKAVINDFTNMVEGHCDAANAELSRIKKELRDEVTAKDETIAHLTNVCEVLGKSHTEANQKIREGQDDLELALGEICRGDGVQDELRKALEDMEVQNAVLSEKLQVKDQENEQLADSCEILVKSHGEANEKIRAGQDNLEQALAEIRHGRVLQEETQKVLVGLKAQQDQMVKELGFKDEEKKLALGAYGVLREFHIEAEEKIRATEGELGIAWEEVQGAREELGQARNEIQVINGKLNRSNNHVQTSKDELNGARKEVQQIQSTLDTLRVALAKSLAEHVELEYHASDLSQQLVNTQNELKKQKQVNKTLQPHHVVVEDLTKQIGEVIRLRDVNAGLQQAMDKLENANVDLKSRLEKSEADLKDANFQTRYQRGQAEFYLDKLLTPDASDAVLARSAAKDIFAMGTPAFDHKIANATTIAAVPDIVVTAAPTTTRTATPGPLPQVLLAAADAVSPMVQNSRTMTKGLQAAKKPFTTAEMKDWSAELKTMRIRSEKTLARSRAMRAKHEVPVKPTTASDVEDDETFNLEVKDTPARSRASLAKYAHSAAKVVALKGPAASNAVRADPSNVIPRARAWLAKYTIPAEEASSTKAVVKSVITAPVLLHDNKENESVHSNSPDLSPSDAILSVASKRPFTRSPLTAVPAPEASKEGSRSVTPGSDLGAYWDVPITPPSSPETVAHNSPPRPPSHLDLRTPNGLADPLDRLPLVLSPMKTAARERENAIIRHMEDAAKAALTLGEDKDGNIIPEELLLMEETLKANEALIPPEAIIPLPLSPPIHNTAAYTTPMKSTQDESLIPPTPKEIADMAELMLALTKDDHESPKKLVQLEAVYNVAVKAIPTEVIPALACALPPVTPKEIISLNLDLLAWTDKENDHRSPEKLGYLVDALRVSEAATPPECTPTPARFAAKPKVSFESSPRMKVSLKNTPIPKLLPKFSGIPKMPRMSSPTKKVMRKLPPIPEASPRSPLSPRDLSKLPNKTLSRLGGARYMKQF</sequence>
<comment type="caution">
    <text evidence="3">The sequence shown here is derived from an EMBL/GenBank/DDBJ whole genome shotgun (WGS) entry which is preliminary data.</text>
</comment>
<feature type="compositionally biased region" description="Low complexity" evidence="2">
    <location>
        <begin position="117"/>
        <end position="135"/>
    </location>
</feature>
<dbReference type="AlphaFoldDB" id="A0A9P4NHG9"/>
<feature type="coiled-coil region" evidence="1">
    <location>
        <begin position="286"/>
        <end position="348"/>
    </location>
</feature>